<evidence type="ECO:0000256" key="2">
    <source>
        <dbReference type="ARBA" id="ARBA00022729"/>
    </source>
</evidence>
<gene>
    <name evidence="4" type="ORF">CUC53_07835</name>
</gene>
<comment type="caution">
    <text evidence="4">The sequence shown here is derived from an EMBL/GenBank/DDBJ whole genome shotgun (WGS) entry which is preliminary data.</text>
</comment>
<dbReference type="Pfam" id="PF09829">
    <property type="entry name" value="DUF2057"/>
    <property type="match status" value="1"/>
</dbReference>
<sequence>MKPIRGALTLLCTVLFGGAAQAEVTIEVPAQFHILAVSKGTRLSEQRAMMADGEQQLLVRFVGTIPSRSSSENDRQINSEPQVLRYQAQGQTLTLVADVPADERGMTQYARSPTLRLQNGPNPLPVTQDVLRVNGLQLGIDWQAKLDEYNRDGGKASLATQIQPTTVTAAPIASNSPLEAQLQQLFLQADPALRKRFVSWAVPQL</sequence>
<dbReference type="OrthoDB" id="5588317at2"/>
<evidence type="ECO:0000256" key="3">
    <source>
        <dbReference type="SAM" id="SignalP"/>
    </source>
</evidence>
<feature type="chain" id="PRO_5014133191" evidence="3">
    <location>
        <begin position="23"/>
        <end position="205"/>
    </location>
</feature>
<feature type="signal peptide" evidence="3">
    <location>
        <begin position="1"/>
        <end position="22"/>
    </location>
</feature>
<evidence type="ECO:0000313" key="5">
    <source>
        <dbReference type="Proteomes" id="UP000235861"/>
    </source>
</evidence>
<dbReference type="PANTHER" id="PTHR38108:SF1">
    <property type="entry name" value="UPF0319 PROTEIN YCCT"/>
    <property type="match status" value="1"/>
</dbReference>
<keyword evidence="5" id="KW-1185">Reference proteome</keyword>
<keyword evidence="2 3" id="KW-0732">Signal</keyword>
<dbReference type="EMBL" id="PGGC01000072">
    <property type="protein sequence ID" value="PJG59303.1"/>
    <property type="molecule type" value="Genomic_DNA"/>
</dbReference>
<organism evidence="4 5">
    <name type="scientific">Aeromonas cavernicola</name>
    <dbReference type="NCBI Taxonomy" id="1006623"/>
    <lineage>
        <taxon>Bacteria</taxon>
        <taxon>Pseudomonadati</taxon>
        <taxon>Pseudomonadota</taxon>
        <taxon>Gammaproteobacteria</taxon>
        <taxon>Aeromonadales</taxon>
        <taxon>Aeromonadaceae</taxon>
        <taxon>Aeromonas</taxon>
    </lineage>
</organism>
<protein>
    <submittedName>
        <fullName evidence="4">DUF2057 domain-containing protein</fullName>
    </submittedName>
</protein>
<reference evidence="4 5" key="1">
    <citation type="submission" date="2017-11" db="EMBL/GenBank/DDBJ databases">
        <title>Draft genome sequence of environmental isolate Aeromonas cavernicola sp. nov. MDC 2508.</title>
        <authorList>
            <person name="Colston S.M."/>
            <person name="Navarro A."/>
            <person name="Martinez-Murcia A.J."/>
            <person name="Graf J."/>
        </authorList>
    </citation>
    <scope>NUCLEOTIDE SEQUENCE [LARGE SCALE GENOMIC DNA]</scope>
    <source>
        <strain evidence="4 5">MDC 2508</strain>
    </source>
</reference>
<dbReference type="InterPro" id="IPR018635">
    <property type="entry name" value="UPF0319"/>
</dbReference>
<dbReference type="RefSeq" id="WP_100293635.1">
    <property type="nucleotide sequence ID" value="NZ_PGGC01000072.1"/>
</dbReference>
<dbReference type="PANTHER" id="PTHR38108">
    <property type="entry name" value="UPF0319 PROTEIN YCCT"/>
    <property type="match status" value="1"/>
</dbReference>
<dbReference type="AlphaFoldDB" id="A0A2H9U5H4"/>
<dbReference type="Proteomes" id="UP000235861">
    <property type="component" value="Unassembled WGS sequence"/>
</dbReference>
<evidence type="ECO:0000313" key="4">
    <source>
        <dbReference type="EMBL" id="PJG59303.1"/>
    </source>
</evidence>
<name>A0A2H9U5H4_9GAMM</name>
<evidence type="ECO:0000256" key="1">
    <source>
        <dbReference type="ARBA" id="ARBA00008490"/>
    </source>
</evidence>
<accession>A0A2H9U5H4</accession>
<comment type="similarity">
    <text evidence="1">Belongs to the UPF0319 family.</text>
</comment>
<proteinExistence type="inferred from homology"/>